<reference evidence="1" key="1">
    <citation type="submission" date="2020-06" db="EMBL/GenBank/DDBJ databases">
        <title>Unique genomic features of the anaerobic methanotrophic archaea.</title>
        <authorList>
            <person name="Chadwick G.L."/>
            <person name="Skennerton C.T."/>
            <person name="Laso-Perez R."/>
            <person name="Leu A.O."/>
            <person name="Speth D.R."/>
            <person name="Yu H."/>
            <person name="Morgan-Lang C."/>
            <person name="Hatzenpichler R."/>
            <person name="Goudeau D."/>
            <person name="Malmstrom R."/>
            <person name="Brazelton W.J."/>
            <person name="Woyke T."/>
            <person name="Hallam S.J."/>
            <person name="Tyson G.W."/>
            <person name="Wegener G."/>
            <person name="Boetius A."/>
            <person name="Orphan V."/>
        </authorList>
    </citation>
    <scope>NUCLEOTIDE SEQUENCE</scope>
</reference>
<sequence length="85" mass="9698">MPANSFGAWHDWDFWRHALRSRGGRDDHCGDVVLGGGSKDLMQEKMEERHVMMEFVRKDSIYGQCLDIPSYADICHNGTPELSTV</sequence>
<dbReference type="AlphaFoldDB" id="A0A7G9Y152"/>
<protein>
    <submittedName>
        <fullName evidence="1">Uncharacterized protein</fullName>
    </submittedName>
</protein>
<accession>A0A7G9Y152</accession>
<organism evidence="1">
    <name type="scientific">Candidatus Methanogaster sp. ANME-2c ERB4</name>
    <dbReference type="NCBI Taxonomy" id="2759911"/>
    <lineage>
        <taxon>Archaea</taxon>
        <taxon>Methanobacteriati</taxon>
        <taxon>Methanobacteriota</taxon>
        <taxon>Stenosarchaea group</taxon>
        <taxon>Methanomicrobia</taxon>
        <taxon>Methanosarcinales</taxon>
        <taxon>ANME-2 cluster</taxon>
        <taxon>Candidatus Methanogasteraceae</taxon>
        <taxon>Candidatus Methanogaster</taxon>
    </lineage>
</organism>
<name>A0A7G9Y152_9EURY</name>
<gene>
    <name evidence="1" type="ORF">AHFDIGBM_00003</name>
</gene>
<dbReference type="EMBL" id="MT630664">
    <property type="protein sequence ID" value="QNO41736.1"/>
    <property type="molecule type" value="Genomic_DNA"/>
</dbReference>
<evidence type="ECO:0000313" key="1">
    <source>
        <dbReference type="EMBL" id="QNO41736.1"/>
    </source>
</evidence>
<proteinExistence type="predicted"/>